<reference evidence="3" key="2">
    <citation type="submission" date="2016-04" db="EMBL/GenBank/DDBJ databases">
        <title>First Complete Genome Sequence of a Subdivision 6 Acidobacterium.</title>
        <authorList>
            <person name="Huang S."/>
            <person name="Vieira S."/>
            <person name="Bunk B."/>
            <person name="Riedel T."/>
            <person name="Sproeer C."/>
            <person name="Overmann J."/>
        </authorList>
    </citation>
    <scope>NUCLEOTIDE SEQUENCE [LARGE SCALE GENOMIC DNA]</scope>
    <source>
        <strain evidence="3">DSM 100886 HEG_-6_39</strain>
    </source>
</reference>
<feature type="compositionally biased region" description="Acidic residues" evidence="1">
    <location>
        <begin position="51"/>
        <end position="81"/>
    </location>
</feature>
<dbReference type="Proteomes" id="UP000076079">
    <property type="component" value="Chromosome"/>
</dbReference>
<proteinExistence type="predicted"/>
<feature type="region of interest" description="Disordered" evidence="1">
    <location>
        <begin position="1"/>
        <end position="81"/>
    </location>
</feature>
<dbReference type="AlphaFoldDB" id="A0A143PJA6"/>
<evidence type="ECO:0000313" key="3">
    <source>
        <dbReference type="Proteomes" id="UP000076079"/>
    </source>
</evidence>
<keyword evidence="3" id="KW-1185">Reference proteome</keyword>
<reference evidence="2 3" key="1">
    <citation type="journal article" date="2016" name="Genome Announc.">
        <title>First Complete Genome Sequence of a Subdivision 6 Acidobacterium Strain.</title>
        <authorList>
            <person name="Huang S."/>
            <person name="Vieira S."/>
            <person name="Bunk B."/>
            <person name="Riedel T."/>
            <person name="Sproer C."/>
            <person name="Overmann J."/>
        </authorList>
    </citation>
    <scope>NUCLEOTIDE SEQUENCE [LARGE SCALE GENOMIC DNA]</scope>
    <source>
        <strain evidence="3">DSM 100886 HEG_-6_39</strain>
    </source>
</reference>
<dbReference type="EMBL" id="CP015136">
    <property type="protein sequence ID" value="AMY08158.1"/>
    <property type="molecule type" value="Genomic_DNA"/>
</dbReference>
<gene>
    <name evidence="2" type="ORF">LuPra_01348</name>
</gene>
<feature type="compositionally biased region" description="Gly residues" evidence="1">
    <location>
        <begin position="13"/>
        <end position="22"/>
    </location>
</feature>
<protein>
    <submittedName>
        <fullName evidence="2">Uncharacterized protein</fullName>
    </submittedName>
</protein>
<evidence type="ECO:0000256" key="1">
    <source>
        <dbReference type="SAM" id="MobiDB-lite"/>
    </source>
</evidence>
<accession>A0A143PJA6</accession>
<dbReference type="KEGG" id="abac:LuPra_01348"/>
<organism evidence="2 3">
    <name type="scientific">Luteitalea pratensis</name>
    <dbReference type="NCBI Taxonomy" id="1855912"/>
    <lineage>
        <taxon>Bacteria</taxon>
        <taxon>Pseudomonadati</taxon>
        <taxon>Acidobacteriota</taxon>
        <taxon>Vicinamibacteria</taxon>
        <taxon>Vicinamibacterales</taxon>
        <taxon>Vicinamibacteraceae</taxon>
        <taxon>Luteitalea</taxon>
    </lineage>
</organism>
<dbReference type="RefSeq" id="WP_110170024.1">
    <property type="nucleotide sequence ID" value="NZ_CP015136.1"/>
</dbReference>
<name>A0A143PJA6_LUTPR</name>
<sequence>MTNRTQPATPAGGPLGDAGDGDTGVPEFEQGISNRRGDRAGDTGAAVDAERGEDEVDPENDEEDFDDELEATEEDDADSGS</sequence>
<evidence type="ECO:0000313" key="2">
    <source>
        <dbReference type="EMBL" id="AMY08158.1"/>
    </source>
</evidence>